<dbReference type="PIRSF" id="PIRSF018297">
    <property type="entry name" value="Doc"/>
    <property type="match status" value="1"/>
</dbReference>
<dbReference type="InterPro" id="IPR003812">
    <property type="entry name" value="Fido"/>
</dbReference>
<feature type="domain" description="Fido" evidence="1">
    <location>
        <begin position="8"/>
        <end position="126"/>
    </location>
</feature>
<dbReference type="Proteomes" id="UP001238163">
    <property type="component" value="Unassembled WGS sequence"/>
</dbReference>
<reference evidence="2" key="1">
    <citation type="submission" date="2023-07" db="EMBL/GenBank/DDBJ databases">
        <title>Genomic Encyclopedia of Type Strains, Phase IV (KMG-IV): sequencing the most valuable type-strain genomes for metagenomic binning, comparative biology and taxonomic classification.</title>
        <authorList>
            <person name="Goeker M."/>
        </authorList>
    </citation>
    <scope>NUCLEOTIDE SEQUENCE</scope>
    <source>
        <strain evidence="2">DSM 24202</strain>
    </source>
</reference>
<dbReference type="InterPro" id="IPR036597">
    <property type="entry name" value="Fido-like_dom_sf"/>
</dbReference>
<dbReference type="Gene3D" id="1.20.120.1870">
    <property type="entry name" value="Fic/DOC protein, Fido domain"/>
    <property type="match status" value="1"/>
</dbReference>
<protein>
    <submittedName>
        <fullName evidence="2">Death-on-curing protein</fullName>
    </submittedName>
</protein>
<dbReference type="PANTHER" id="PTHR39426">
    <property type="entry name" value="HOMOLOGY TO DEATH-ON-CURING PROTEIN OF PHAGE P1"/>
    <property type="match status" value="1"/>
</dbReference>
<keyword evidence="3" id="KW-1185">Reference proteome</keyword>
<organism evidence="2 3">
    <name type="scientific">Oligosphaera ethanolica</name>
    <dbReference type="NCBI Taxonomy" id="760260"/>
    <lineage>
        <taxon>Bacteria</taxon>
        <taxon>Pseudomonadati</taxon>
        <taxon>Lentisphaerota</taxon>
        <taxon>Oligosphaeria</taxon>
        <taxon>Oligosphaerales</taxon>
        <taxon>Oligosphaeraceae</taxon>
        <taxon>Oligosphaera</taxon>
    </lineage>
</organism>
<dbReference type="InterPro" id="IPR006440">
    <property type="entry name" value="Doc"/>
</dbReference>
<gene>
    <name evidence="2" type="ORF">J3R75_003339</name>
</gene>
<comment type="caution">
    <text evidence="2">The sequence shown here is derived from an EMBL/GenBank/DDBJ whole genome shotgun (WGS) entry which is preliminary data.</text>
</comment>
<name>A0AAE3VIA3_9BACT</name>
<dbReference type="GO" id="GO:0016301">
    <property type="term" value="F:kinase activity"/>
    <property type="evidence" value="ECO:0007669"/>
    <property type="project" value="InterPro"/>
</dbReference>
<evidence type="ECO:0000259" key="1">
    <source>
        <dbReference type="PROSITE" id="PS51459"/>
    </source>
</evidence>
<dbReference type="RefSeq" id="WP_307263721.1">
    <property type="nucleotide sequence ID" value="NZ_JAUSVL010000001.1"/>
</dbReference>
<dbReference type="NCBIfam" id="TIGR01550">
    <property type="entry name" value="DOC_P1"/>
    <property type="match status" value="1"/>
</dbReference>
<accession>A0AAE3VIA3</accession>
<proteinExistence type="predicted"/>
<dbReference type="PANTHER" id="PTHR39426:SF1">
    <property type="entry name" value="HOMOLOGY TO DEATH-ON-CURING PROTEIN OF PHAGE P1"/>
    <property type="match status" value="1"/>
</dbReference>
<dbReference type="InterPro" id="IPR053737">
    <property type="entry name" value="Type_II_TA_Toxin"/>
</dbReference>
<dbReference type="Pfam" id="PF02661">
    <property type="entry name" value="Fic"/>
    <property type="match status" value="1"/>
</dbReference>
<evidence type="ECO:0000313" key="3">
    <source>
        <dbReference type="Proteomes" id="UP001238163"/>
    </source>
</evidence>
<sequence length="129" mass="13851">MNGELEFLTFADVMAMHAYQIGHFGGALGIRDVELLKSALAMPPATYGGQYLHTDIFEMAAAYLYHLVANHPFVDGNKRVGAMAALIFLDLNGVDFAASNDELTEVVLAVASGGMKKPEIAVFLKGHAH</sequence>
<evidence type="ECO:0000313" key="2">
    <source>
        <dbReference type="EMBL" id="MDQ0291232.1"/>
    </source>
</evidence>
<dbReference type="EMBL" id="JAUSVL010000001">
    <property type="protein sequence ID" value="MDQ0291232.1"/>
    <property type="molecule type" value="Genomic_DNA"/>
</dbReference>
<dbReference type="AlphaFoldDB" id="A0AAE3VIA3"/>
<dbReference type="PROSITE" id="PS51459">
    <property type="entry name" value="FIDO"/>
    <property type="match status" value="1"/>
</dbReference>
<dbReference type="SUPFAM" id="SSF140931">
    <property type="entry name" value="Fic-like"/>
    <property type="match status" value="1"/>
</dbReference>